<evidence type="ECO:0000259" key="3">
    <source>
        <dbReference type="PROSITE" id="PS50015"/>
    </source>
</evidence>
<sequence>MLRNILITFLLIDSGCAMHLEYLKVESDEEPLHESLAADQAEDMPMPGAVFPGKCWACKWAMGKLKQSLSSDASVGMIKEKLRGVCNSIGFLKSICRGIVNRYLDVLTEELSTTDDPATICANIGICSSKTLLEFIQDFPEVQQKF</sequence>
<gene>
    <name evidence="4" type="primary">OARD1</name>
</gene>
<feature type="domain" description="Saposin B-type" evidence="3">
    <location>
        <begin position="51"/>
        <end position="131"/>
    </location>
</feature>
<reference evidence="4" key="3">
    <citation type="submission" date="2025-09" db="UniProtKB">
        <authorList>
            <consortium name="Ensembl"/>
        </authorList>
    </citation>
    <scope>IDENTIFICATION</scope>
</reference>
<keyword evidence="5" id="KW-1185">Reference proteome</keyword>
<protein>
    <recommendedName>
        <fullName evidence="3">Saposin B-type domain-containing protein</fullName>
    </recommendedName>
</protein>
<keyword evidence="2" id="KW-0732">Signal</keyword>
<dbReference type="Proteomes" id="UP001501920">
    <property type="component" value="Chromosome 10"/>
</dbReference>
<dbReference type="SMART" id="SM00741">
    <property type="entry name" value="SapB"/>
    <property type="match status" value="1"/>
</dbReference>
<evidence type="ECO:0000256" key="1">
    <source>
        <dbReference type="ARBA" id="ARBA00023157"/>
    </source>
</evidence>
<organism evidence="4 5">
    <name type="scientific">Pygocentrus nattereri</name>
    <name type="common">Red-bellied piranha</name>
    <dbReference type="NCBI Taxonomy" id="42514"/>
    <lineage>
        <taxon>Eukaryota</taxon>
        <taxon>Metazoa</taxon>
        <taxon>Chordata</taxon>
        <taxon>Craniata</taxon>
        <taxon>Vertebrata</taxon>
        <taxon>Euteleostomi</taxon>
        <taxon>Actinopterygii</taxon>
        <taxon>Neopterygii</taxon>
        <taxon>Teleostei</taxon>
        <taxon>Ostariophysi</taxon>
        <taxon>Characiformes</taxon>
        <taxon>Characoidei</taxon>
        <taxon>Pygocentrus</taxon>
    </lineage>
</organism>
<evidence type="ECO:0000313" key="4">
    <source>
        <dbReference type="Ensembl" id="ENSPNAP00000002346.2"/>
    </source>
</evidence>
<feature type="signal peptide" evidence="2">
    <location>
        <begin position="1"/>
        <end position="17"/>
    </location>
</feature>
<dbReference type="GO" id="GO:0042742">
    <property type="term" value="P:defense response to bacterium"/>
    <property type="evidence" value="ECO:0007669"/>
    <property type="project" value="InterPro"/>
</dbReference>
<dbReference type="OrthoDB" id="69496at2759"/>
<dbReference type="SUPFAM" id="SSF47862">
    <property type="entry name" value="Saposin"/>
    <property type="match status" value="1"/>
</dbReference>
<feature type="chain" id="PRO_5043792199" description="Saposin B-type domain-containing protein" evidence="2">
    <location>
        <begin position="18"/>
        <end position="146"/>
    </location>
</feature>
<proteinExistence type="predicted"/>
<reference evidence="4 5" key="1">
    <citation type="submission" date="2020-10" db="EMBL/GenBank/DDBJ databases">
        <title>Pygocentrus nattereri (red-bellied piranha) genome, fPygNat1, primary haplotype.</title>
        <authorList>
            <person name="Myers G."/>
            <person name="Meyer A."/>
            <person name="Karagic N."/>
            <person name="Pippel M."/>
            <person name="Winkler S."/>
            <person name="Tracey A."/>
            <person name="Wood J."/>
            <person name="Formenti G."/>
            <person name="Howe K."/>
            <person name="Fedrigo O."/>
            <person name="Jarvis E.D."/>
        </authorList>
    </citation>
    <scope>NUCLEOTIDE SEQUENCE [LARGE SCALE GENOMIC DNA]</scope>
</reference>
<dbReference type="AlphaFoldDB" id="A0A3B4BUT9"/>
<dbReference type="PANTHER" id="PTHR15541:SF2">
    <property type="entry name" value="GRANULYSIN"/>
    <property type="match status" value="1"/>
</dbReference>
<dbReference type="PANTHER" id="PTHR15541">
    <property type="entry name" value="GRANULYSIN RELATED"/>
    <property type="match status" value="1"/>
</dbReference>
<keyword evidence="1" id="KW-1015">Disulfide bond</keyword>
<dbReference type="InterPro" id="IPR038847">
    <property type="entry name" value="Granulysin-like"/>
</dbReference>
<dbReference type="OMA" id="CMTIVSR"/>
<dbReference type="GeneTree" id="ENSGT00510000050935"/>
<dbReference type="Pfam" id="PF03489">
    <property type="entry name" value="SapB_2"/>
    <property type="match status" value="1"/>
</dbReference>
<name>A0A3B4BUT9_PYGNA</name>
<dbReference type="Gene3D" id="1.10.225.10">
    <property type="entry name" value="Saposin-like"/>
    <property type="match status" value="1"/>
</dbReference>
<evidence type="ECO:0000313" key="5">
    <source>
        <dbReference type="Proteomes" id="UP001501920"/>
    </source>
</evidence>
<reference evidence="4" key="2">
    <citation type="submission" date="2025-08" db="UniProtKB">
        <authorList>
            <consortium name="Ensembl"/>
        </authorList>
    </citation>
    <scope>IDENTIFICATION</scope>
</reference>
<dbReference type="STRING" id="42514.ENSPNAP00000002346"/>
<dbReference type="Ensembl" id="ENSPNAT00000010601.2">
    <property type="protein sequence ID" value="ENSPNAP00000002346.2"/>
    <property type="gene ID" value="ENSPNAG00000008764.2"/>
</dbReference>
<accession>A0A3B4BUT9</accession>
<dbReference type="InterPro" id="IPR008138">
    <property type="entry name" value="SapB_2"/>
</dbReference>
<dbReference type="InterPro" id="IPR011001">
    <property type="entry name" value="Saposin-like"/>
</dbReference>
<dbReference type="InterPro" id="IPR008139">
    <property type="entry name" value="SaposinB_dom"/>
</dbReference>
<evidence type="ECO:0000256" key="2">
    <source>
        <dbReference type="SAM" id="SignalP"/>
    </source>
</evidence>
<dbReference type="PROSITE" id="PS50015">
    <property type="entry name" value="SAP_B"/>
    <property type="match status" value="1"/>
</dbReference>